<protein>
    <submittedName>
        <fullName evidence="1">RNA-binding (RRM/RBD/RNP motifs) family protein</fullName>
    </submittedName>
</protein>
<comment type="caution">
    <text evidence="1">The sequence shown here is derived from an EMBL/GenBank/DDBJ whole genome shotgun (WGS) entry which is preliminary data.</text>
</comment>
<organism evidence="1 2">
    <name type="scientific">Striga hermonthica</name>
    <name type="common">Purple witchweed</name>
    <name type="synonym">Buchnera hermonthica</name>
    <dbReference type="NCBI Taxonomy" id="68872"/>
    <lineage>
        <taxon>Eukaryota</taxon>
        <taxon>Viridiplantae</taxon>
        <taxon>Streptophyta</taxon>
        <taxon>Embryophyta</taxon>
        <taxon>Tracheophyta</taxon>
        <taxon>Spermatophyta</taxon>
        <taxon>Magnoliopsida</taxon>
        <taxon>eudicotyledons</taxon>
        <taxon>Gunneridae</taxon>
        <taxon>Pentapetalae</taxon>
        <taxon>asterids</taxon>
        <taxon>lamiids</taxon>
        <taxon>Lamiales</taxon>
        <taxon>Orobanchaceae</taxon>
        <taxon>Buchnereae</taxon>
        <taxon>Striga</taxon>
    </lineage>
</organism>
<keyword evidence="2" id="KW-1185">Reference proteome</keyword>
<sequence length="83" mass="9604">MESPKQAQAIVGQMENYPFMVLGMPRPIRSRPARPEMFEDRPRKPGQRIVCRWVGPEDPDFEVAKKLKNLAKKHEAEAFVVLE</sequence>
<dbReference type="EMBL" id="CACSLK010027623">
    <property type="protein sequence ID" value="CAA0826366.1"/>
    <property type="molecule type" value="Genomic_DNA"/>
</dbReference>
<feature type="non-terminal residue" evidence="1">
    <location>
        <position position="83"/>
    </location>
</feature>
<evidence type="ECO:0000313" key="2">
    <source>
        <dbReference type="Proteomes" id="UP001153555"/>
    </source>
</evidence>
<accession>A0A9N7REN3</accession>
<dbReference type="InterPro" id="IPR053316">
    <property type="entry name" value="Epigenetic_reg_gene_expr"/>
</dbReference>
<gene>
    <name evidence="1" type="ORF">SHERM_22675</name>
</gene>
<proteinExistence type="predicted"/>
<dbReference type="Proteomes" id="UP001153555">
    <property type="component" value="Unassembled WGS sequence"/>
</dbReference>
<dbReference type="PANTHER" id="PTHR36309:SF1">
    <property type="entry name" value="RNA-BINDING (RRM_RBD_RNP MOTIFS) FAMILY PROTEIN"/>
    <property type="match status" value="1"/>
</dbReference>
<dbReference type="OrthoDB" id="1913496at2759"/>
<reference evidence="1" key="1">
    <citation type="submission" date="2019-12" db="EMBL/GenBank/DDBJ databases">
        <authorList>
            <person name="Scholes J."/>
        </authorList>
    </citation>
    <scope>NUCLEOTIDE SEQUENCE</scope>
</reference>
<dbReference type="AlphaFoldDB" id="A0A9N7REN3"/>
<evidence type="ECO:0000313" key="1">
    <source>
        <dbReference type="EMBL" id="CAA0826366.1"/>
    </source>
</evidence>
<dbReference type="PANTHER" id="PTHR36309">
    <property type="entry name" value="RNA-BINDING (RRM/RBD/RNP MOTIFS) FAMILY PROTEIN"/>
    <property type="match status" value="1"/>
</dbReference>
<name>A0A9N7REN3_STRHE</name>